<dbReference type="InterPro" id="IPR000595">
    <property type="entry name" value="cNMP-bd_dom"/>
</dbReference>
<dbReference type="PANTHER" id="PTHR24287:SF1">
    <property type="entry name" value="P450, PUTATIVE (EUROFUNG)-RELATED"/>
    <property type="match status" value="1"/>
</dbReference>
<dbReference type="PROSITE" id="PS50042">
    <property type="entry name" value="CNMP_BINDING_3"/>
    <property type="match status" value="1"/>
</dbReference>
<dbReference type="SUPFAM" id="SSF48264">
    <property type="entry name" value="Cytochrome P450"/>
    <property type="match status" value="1"/>
</dbReference>
<keyword evidence="5 14" id="KW-0812">Transmembrane</keyword>
<keyword evidence="4 12" id="KW-0349">Heme</keyword>
<evidence type="ECO:0000256" key="7">
    <source>
        <dbReference type="ARBA" id="ARBA00022989"/>
    </source>
</evidence>
<name>A0A9P7ZVQ6_9HYPO</name>
<dbReference type="Proteomes" id="UP000887229">
    <property type="component" value="Unassembled WGS sequence"/>
</dbReference>
<dbReference type="GO" id="GO:0016020">
    <property type="term" value="C:membrane"/>
    <property type="evidence" value="ECO:0007669"/>
    <property type="project" value="UniProtKB-SubCell"/>
</dbReference>
<evidence type="ECO:0000256" key="4">
    <source>
        <dbReference type="ARBA" id="ARBA00022617"/>
    </source>
</evidence>
<evidence type="ECO:0000256" key="1">
    <source>
        <dbReference type="ARBA" id="ARBA00001971"/>
    </source>
</evidence>
<dbReference type="InterPro" id="IPR047146">
    <property type="entry name" value="Cyt_P450_E_CYP52_fungi"/>
</dbReference>
<feature type="domain" description="Cyclic nucleotide-binding" evidence="15">
    <location>
        <begin position="400"/>
        <end position="448"/>
    </location>
</feature>
<dbReference type="PROSITE" id="PS00086">
    <property type="entry name" value="CYTOCHROME_P450"/>
    <property type="match status" value="1"/>
</dbReference>
<dbReference type="Pfam" id="PF00067">
    <property type="entry name" value="p450"/>
    <property type="match status" value="1"/>
</dbReference>
<dbReference type="GeneID" id="70295435"/>
<dbReference type="GO" id="GO:0020037">
    <property type="term" value="F:heme binding"/>
    <property type="evidence" value="ECO:0007669"/>
    <property type="project" value="InterPro"/>
</dbReference>
<keyword evidence="8 13" id="KW-0560">Oxidoreductase</keyword>
<evidence type="ECO:0000256" key="14">
    <source>
        <dbReference type="SAM" id="Phobius"/>
    </source>
</evidence>
<dbReference type="GO" id="GO:0016712">
    <property type="term" value="F:oxidoreductase activity, acting on paired donors, with incorporation or reduction of molecular oxygen, reduced flavin or flavoprotein as one donor, and incorporation of one atom of oxygen"/>
    <property type="evidence" value="ECO:0007669"/>
    <property type="project" value="InterPro"/>
</dbReference>
<dbReference type="InterPro" id="IPR036396">
    <property type="entry name" value="Cyt_P450_sf"/>
</dbReference>
<evidence type="ECO:0000256" key="2">
    <source>
        <dbReference type="ARBA" id="ARBA00004167"/>
    </source>
</evidence>
<organism evidence="16 17">
    <name type="scientific">Emericellopsis atlantica</name>
    <dbReference type="NCBI Taxonomy" id="2614577"/>
    <lineage>
        <taxon>Eukaryota</taxon>
        <taxon>Fungi</taxon>
        <taxon>Dikarya</taxon>
        <taxon>Ascomycota</taxon>
        <taxon>Pezizomycotina</taxon>
        <taxon>Sordariomycetes</taxon>
        <taxon>Hypocreomycetidae</taxon>
        <taxon>Hypocreales</taxon>
        <taxon>Bionectriaceae</taxon>
        <taxon>Emericellopsis</taxon>
    </lineage>
</organism>
<dbReference type="InterPro" id="IPR017972">
    <property type="entry name" value="Cyt_P450_CS"/>
</dbReference>
<evidence type="ECO:0000256" key="12">
    <source>
        <dbReference type="PIRSR" id="PIRSR602402-1"/>
    </source>
</evidence>
<protein>
    <submittedName>
        <fullName evidence="16">Cytochrome P450</fullName>
    </submittedName>
</protein>
<keyword evidence="17" id="KW-1185">Reference proteome</keyword>
<gene>
    <name evidence="16" type="ORF">F5Z01DRAFT_670242</name>
</gene>
<feature type="transmembrane region" description="Helical" evidence="14">
    <location>
        <begin position="15"/>
        <end position="32"/>
    </location>
</feature>
<dbReference type="OrthoDB" id="1470350at2759"/>
<dbReference type="PRINTS" id="PR01239">
    <property type="entry name" value="EP450IICYP52"/>
</dbReference>
<dbReference type="PANTHER" id="PTHR24287">
    <property type="entry name" value="P450, PUTATIVE (EUROFUNG)-RELATED"/>
    <property type="match status" value="1"/>
</dbReference>
<keyword evidence="11 14" id="KW-0472">Membrane</keyword>
<dbReference type="EMBL" id="MU251243">
    <property type="protein sequence ID" value="KAG9258528.1"/>
    <property type="molecule type" value="Genomic_DNA"/>
</dbReference>
<dbReference type="AlphaFoldDB" id="A0A9P7ZVQ6"/>
<evidence type="ECO:0000256" key="5">
    <source>
        <dbReference type="ARBA" id="ARBA00022692"/>
    </source>
</evidence>
<evidence type="ECO:0000256" key="11">
    <source>
        <dbReference type="ARBA" id="ARBA00023136"/>
    </source>
</evidence>
<keyword evidence="9 12" id="KW-0408">Iron</keyword>
<accession>A0A9P7ZVQ6</accession>
<evidence type="ECO:0000256" key="8">
    <source>
        <dbReference type="ARBA" id="ARBA00023002"/>
    </source>
</evidence>
<sequence>MFVTLPSQGLSQRPWVFPALVLVLVLILRRLVLSYSYRRKAHSNGCCPPPSSPDPTGRLGLFQIRKIIQAKKQRRLPNVFSSVFDDAGQGVHTIAHHVLGKKSYWTRDPENVKTILSANFSDWQLPAARVTAFNQCWGGGIFGADGHQWKHSRALLRPAFGRSQIQDIELIENHFLSLVKRIPENEVFDLTDLFPMFTMDIVTDMLFGETTGCLDPSKAEEGQKFASFFNYIMQRMSMRLSAPLLAMLPDFKLKRAVKFVYEFADYFIDGALKRRAGGRNVIDHESHPGKRKHCFLDEIATDGESAEALRGEMLSTMVAGRDTTASLLGILWWHLPRRPDILSRIREEVASLGGSPPDAKAMKDLKYLEKAVNEVLRLYPINPINSRTARVDTILPRGGGEDGMSPIFIAKGETVVFSSLAMHRRRDIFGEDAGILNPDRWDTKRPSTWEYIPFGGGPRLCLGQQLALLEVAYTTARLVQTFPSIEPIGGDVFVGQFAMALTSGDGCKVRLSRA</sequence>
<comment type="subcellular location">
    <subcellularLocation>
        <location evidence="2">Membrane</location>
        <topology evidence="2">Single-pass membrane protein</topology>
    </subcellularLocation>
</comment>
<dbReference type="CDD" id="cd11063">
    <property type="entry name" value="CYP52"/>
    <property type="match status" value="1"/>
</dbReference>
<feature type="binding site" description="axial binding residue" evidence="12">
    <location>
        <position position="461"/>
    </location>
    <ligand>
        <name>heme</name>
        <dbReference type="ChEBI" id="CHEBI:30413"/>
    </ligand>
    <ligandPart>
        <name>Fe</name>
        <dbReference type="ChEBI" id="CHEBI:18248"/>
    </ligandPart>
</feature>
<evidence type="ECO:0000313" key="16">
    <source>
        <dbReference type="EMBL" id="KAG9258528.1"/>
    </source>
</evidence>
<proteinExistence type="inferred from homology"/>
<dbReference type="RefSeq" id="XP_046122452.1">
    <property type="nucleotide sequence ID" value="XM_046264532.1"/>
</dbReference>
<dbReference type="GO" id="GO:0005506">
    <property type="term" value="F:iron ion binding"/>
    <property type="evidence" value="ECO:0007669"/>
    <property type="project" value="InterPro"/>
</dbReference>
<comment type="similarity">
    <text evidence="3 13">Belongs to the cytochrome P450 family.</text>
</comment>
<dbReference type="InterPro" id="IPR001128">
    <property type="entry name" value="Cyt_P450"/>
</dbReference>
<keyword evidence="6 12" id="KW-0479">Metal-binding</keyword>
<keyword evidence="10 13" id="KW-0503">Monooxygenase</keyword>
<comment type="caution">
    <text evidence="16">The sequence shown here is derived from an EMBL/GenBank/DDBJ whole genome shotgun (WGS) entry which is preliminary data.</text>
</comment>
<evidence type="ECO:0000256" key="3">
    <source>
        <dbReference type="ARBA" id="ARBA00010617"/>
    </source>
</evidence>
<evidence type="ECO:0000256" key="6">
    <source>
        <dbReference type="ARBA" id="ARBA00022723"/>
    </source>
</evidence>
<evidence type="ECO:0000259" key="15">
    <source>
        <dbReference type="PROSITE" id="PS50042"/>
    </source>
</evidence>
<keyword evidence="7 14" id="KW-1133">Transmembrane helix</keyword>
<dbReference type="InterPro" id="IPR002402">
    <property type="entry name" value="Cyt_P450_E_grp-II"/>
</dbReference>
<dbReference type="PRINTS" id="PR00464">
    <property type="entry name" value="EP450II"/>
</dbReference>
<comment type="cofactor">
    <cofactor evidence="1 12">
        <name>heme</name>
        <dbReference type="ChEBI" id="CHEBI:30413"/>
    </cofactor>
</comment>
<evidence type="ECO:0000256" key="10">
    <source>
        <dbReference type="ARBA" id="ARBA00023033"/>
    </source>
</evidence>
<dbReference type="Gene3D" id="1.10.630.10">
    <property type="entry name" value="Cytochrome P450"/>
    <property type="match status" value="1"/>
</dbReference>
<evidence type="ECO:0000313" key="17">
    <source>
        <dbReference type="Proteomes" id="UP000887229"/>
    </source>
</evidence>
<evidence type="ECO:0000256" key="13">
    <source>
        <dbReference type="RuleBase" id="RU000461"/>
    </source>
</evidence>
<reference evidence="16" key="1">
    <citation type="journal article" date="2021" name="IMA Fungus">
        <title>Genomic characterization of three marine fungi, including Emericellopsis atlantica sp. nov. with signatures of a generalist lifestyle and marine biomass degradation.</title>
        <authorList>
            <person name="Hagestad O.C."/>
            <person name="Hou L."/>
            <person name="Andersen J.H."/>
            <person name="Hansen E.H."/>
            <person name="Altermark B."/>
            <person name="Li C."/>
            <person name="Kuhnert E."/>
            <person name="Cox R.J."/>
            <person name="Crous P.W."/>
            <person name="Spatafora J.W."/>
            <person name="Lail K."/>
            <person name="Amirebrahimi M."/>
            <person name="Lipzen A."/>
            <person name="Pangilinan J."/>
            <person name="Andreopoulos W."/>
            <person name="Hayes R.D."/>
            <person name="Ng V."/>
            <person name="Grigoriev I.V."/>
            <person name="Jackson S.A."/>
            <person name="Sutton T.D.S."/>
            <person name="Dobson A.D.W."/>
            <person name="Rama T."/>
        </authorList>
    </citation>
    <scope>NUCLEOTIDE SEQUENCE</scope>
    <source>
        <strain evidence="16">TS7</strain>
    </source>
</reference>
<dbReference type="PRINTS" id="PR00385">
    <property type="entry name" value="P450"/>
</dbReference>
<dbReference type="InterPro" id="IPR002974">
    <property type="entry name" value="Cyt_P450_E_CYP52_ascomycetes"/>
</dbReference>
<evidence type="ECO:0000256" key="9">
    <source>
        <dbReference type="ARBA" id="ARBA00023004"/>
    </source>
</evidence>